<dbReference type="EMBL" id="CP109635">
    <property type="protein sequence ID" value="UYT10350.1"/>
    <property type="molecule type" value="Genomic_DNA"/>
</dbReference>
<dbReference type="Proteomes" id="UP001164042">
    <property type="component" value="Chromosome"/>
</dbReference>
<protein>
    <submittedName>
        <fullName evidence="6">Uncharacterized protein</fullName>
    </submittedName>
</protein>
<dbReference type="AlphaFoldDB" id="A0AA46YQV9"/>
<gene>
    <name evidence="6" type="ORF">OF801_10500</name>
</gene>
<evidence type="ECO:0000256" key="5">
    <source>
        <dbReference type="SAM" id="SignalP"/>
    </source>
</evidence>
<keyword evidence="2" id="KW-0964">Secreted</keyword>
<dbReference type="RefSeq" id="WP_264308204.1">
    <property type="nucleotide sequence ID" value="NZ_CP109635.1"/>
</dbReference>
<keyword evidence="3 5" id="KW-0732">Signal</keyword>
<proteinExistence type="predicted"/>
<evidence type="ECO:0000313" key="6">
    <source>
        <dbReference type="EMBL" id="UYT10350.1"/>
    </source>
</evidence>
<evidence type="ECO:0000256" key="4">
    <source>
        <dbReference type="SAM" id="Coils"/>
    </source>
</evidence>
<evidence type="ECO:0000313" key="7">
    <source>
        <dbReference type="Proteomes" id="UP001164042"/>
    </source>
</evidence>
<feature type="chain" id="PRO_5041429238" evidence="5">
    <location>
        <begin position="25"/>
        <end position="173"/>
    </location>
</feature>
<organism evidence="6 7">
    <name type="scientific">Lactococcus garvieae</name>
    <dbReference type="NCBI Taxonomy" id="1363"/>
    <lineage>
        <taxon>Bacteria</taxon>
        <taxon>Bacillati</taxon>
        <taxon>Bacillota</taxon>
        <taxon>Bacilli</taxon>
        <taxon>Lactobacillales</taxon>
        <taxon>Streptococcaceae</taxon>
        <taxon>Lactococcus</taxon>
    </lineage>
</organism>
<accession>A0AA46YQV9</accession>
<name>A0AA46YQV9_9LACT</name>
<dbReference type="Gene3D" id="1.10.10.1270">
    <property type="entry name" value="Sbi, C3 binding domain IV"/>
    <property type="match status" value="1"/>
</dbReference>
<feature type="coiled-coil region" evidence="4">
    <location>
        <begin position="119"/>
        <end position="158"/>
    </location>
</feature>
<reference evidence="6" key="1">
    <citation type="submission" date="2022-10" db="EMBL/GenBank/DDBJ databases">
        <title>Genome assembly of Lactococcus garvieae isolates from cricket gut.</title>
        <authorList>
            <person name="Luecke A.R."/>
            <person name="Brown A.M.V."/>
            <person name="Wakeman C.A."/>
        </authorList>
    </citation>
    <scope>NUCLEOTIDE SEQUENCE</scope>
    <source>
        <strain evidence="6">Alexii-11_2</strain>
    </source>
</reference>
<dbReference type="GO" id="GO:0005576">
    <property type="term" value="C:extracellular region"/>
    <property type="evidence" value="ECO:0007669"/>
    <property type="project" value="UniProtKB-SubCell"/>
</dbReference>
<feature type="signal peptide" evidence="5">
    <location>
        <begin position="1"/>
        <end position="24"/>
    </location>
</feature>
<feature type="coiled-coil region" evidence="4">
    <location>
        <begin position="31"/>
        <end position="58"/>
    </location>
</feature>
<evidence type="ECO:0000256" key="3">
    <source>
        <dbReference type="ARBA" id="ARBA00022729"/>
    </source>
</evidence>
<keyword evidence="4" id="KW-0175">Coiled coil</keyword>
<evidence type="ECO:0000256" key="2">
    <source>
        <dbReference type="ARBA" id="ARBA00022525"/>
    </source>
</evidence>
<dbReference type="InterPro" id="IPR041909">
    <property type="entry name" value="Sbi_C3_db_domIV"/>
</dbReference>
<comment type="subcellular location">
    <subcellularLocation>
        <location evidence="1">Secreted</location>
    </subcellularLocation>
</comment>
<evidence type="ECO:0000256" key="1">
    <source>
        <dbReference type="ARBA" id="ARBA00004613"/>
    </source>
</evidence>
<sequence length="173" mass="19613">MKLTKKQIIVGGAVAVLLAGGVTASVVHNNNVQAEKIAQQAKDEHDKLIQSVKEKTSQAETYKSESDVKTAQDLIKQLDDKEKPDYVNRIEKVQKNWKLLNEANKNVTNAEKIQNDNNVKIAQKAIDNLKDEKIKSKKTALQTRLDKVKTSIKNTKKQKQMTSWTNVKYLDRK</sequence>